<dbReference type="VEuPathDB" id="FungiDB:DFL_008345"/>
<keyword evidence="3" id="KW-1185">Reference proteome</keyword>
<dbReference type="OrthoDB" id="5338042at2759"/>
<dbReference type="EMBL" id="SAEB01000012">
    <property type="protein sequence ID" value="RVD80448.1"/>
    <property type="molecule type" value="Genomic_DNA"/>
</dbReference>
<evidence type="ECO:0000256" key="1">
    <source>
        <dbReference type="SAM" id="SignalP"/>
    </source>
</evidence>
<gene>
    <name evidence="2" type="ORF">DFL_008345</name>
</gene>
<reference evidence="2 3" key="1">
    <citation type="submission" date="2019-01" db="EMBL/GenBank/DDBJ databases">
        <title>Intercellular communication is required for trap formation in the nematode-trapping fungus Duddingtonia flagrans.</title>
        <authorList>
            <person name="Youssar L."/>
            <person name="Wernet V."/>
            <person name="Hensel N."/>
            <person name="Hildebrandt H.-G."/>
            <person name="Fischer R."/>
        </authorList>
    </citation>
    <scope>NUCLEOTIDE SEQUENCE [LARGE SCALE GENOMIC DNA]</scope>
    <source>
        <strain evidence="2 3">CBS H-5679</strain>
    </source>
</reference>
<dbReference type="AlphaFoldDB" id="A0A436ZNG7"/>
<protein>
    <submittedName>
        <fullName evidence="2">Uncharacterized protein</fullName>
    </submittedName>
</protein>
<dbReference type="Proteomes" id="UP000283090">
    <property type="component" value="Unassembled WGS sequence"/>
</dbReference>
<proteinExistence type="predicted"/>
<evidence type="ECO:0000313" key="3">
    <source>
        <dbReference type="Proteomes" id="UP000283090"/>
    </source>
</evidence>
<accession>A0A436ZNG7</accession>
<dbReference type="RefSeq" id="XP_067485992.1">
    <property type="nucleotide sequence ID" value="XM_067638065.1"/>
</dbReference>
<dbReference type="GeneID" id="93590656"/>
<feature type="chain" id="PRO_5019309585" evidence="1">
    <location>
        <begin position="20"/>
        <end position="127"/>
    </location>
</feature>
<name>A0A436ZNG7_ARTFL</name>
<feature type="signal peptide" evidence="1">
    <location>
        <begin position="1"/>
        <end position="19"/>
    </location>
</feature>
<evidence type="ECO:0000313" key="2">
    <source>
        <dbReference type="EMBL" id="RVD80448.1"/>
    </source>
</evidence>
<comment type="caution">
    <text evidence="2">The sequence shown here is derived from an EMBL/GenBank/DDBJ whole genome shotgun (WGS) entry which is preliminary data.</text>
</comment>
<sequence length="127" mass="13335">MQLLVTLTAAIGLASTTLALRIPDADIPSAPGALARRAAAKCTFTYTITESYGRTGKVATKTVFKKVGSKPTAISCGRKSTCNVAVKTITIGKPVRVVYGQSTVVDLPYCSQPAAKNVAAEEEEEEE</sequence>
<keyword evidence="1" id="KW-0732">Signal</keyword>
<organism evidence="2 3">
    <name type="scientific">Arthrobotrys flagrans</name>
    <name type="common">Nematode-trapping fungus</name>
    <name type="synonym">Trichothecium flagrans</name>
    <dbReference type="NCBI Taxonomy" id="97331"/>
    <lineage>
        <taxon>Eukaryota</taxon>
        <taxon>Fungi</taxon>
        <taxon>Dikarya</taxon>
        <taxon>Ascomycota</taxon>
        <taxon>Pezizomycotina</taxon>
        <taxon>Orbiliomycetes</taxon>
        <taxon>Orbiliales</taxon>
        <taxon>Orbiliaceae</taxon>
        <taxon>Arthrobotrys</taxon>
    </lineage>
</organism>